<feature type="chain" id="PRO_5002183649" description="DUF4856 domain-containing protein" evidence="1">
    <location>
        <begin position="22"/>
        <end position="398"/>
    </location>
</feature>
<reference evidence="2 3" key="1">
    <citation type="submission" date="2014-02" db="EMBL/GenBank/DDBJ databases">
        <authorList>
            <person name="Young C.-C."/>
            <person name="Hameed A."/>
            <person name="Huang H.-C."/>
            <person name="Shahina M."/>
        </authorList>
    </citation>
    <scope>NUCLEOTIDE SEQUENCE [LARGE SCALE GENOMIC DNA]</scope>
    <source>
        <strain evidence="2 3">CC-SAMT-1</strain>
    </source>
</reference>
<keyword evidence="3" id="KW-1185">Reference proteome</keyword>
<sequence>MTRILSIVTLATILFTSCSNDDDNLNTIETPSTYNFTRNNLTTVDFSGQTTRIAMADALAKALIDNTKTQTQLDGMFAHAQGNNDFTDANLNASDKNLRSKTAASTDFFSSNTTVANIIKADFDGWITSQVTEVFPKWDVVASAGNAGQLQQGGGGTIRYINAKGLEYNQAFAKSLIGALMLDQILNNYLSPAVLDAGTNITDNNNDVLESGKNYTSMEHKWDEAYGYLYGSEVNPAVPVLDADQFLSEYIDRVSADSDFSTIDDDVYNAFKLGRAAIVAKNYKVRDAQAEIIKENLSKIPAVRGVYYLQASKANLGVDNARAFHALSEAYGFIYSLQFTRKPNSTQPYVTKTEVDGYLAQLMEGNGFWDVSATTIDTISNAIAAKFGFTTAQAATVE</sequence>
<feature type="signal peptide" evidence="1">
    <location>
        <begin position="1"/>
        <end position="21"/>
    </location>
</feature>
<gene>
    <name evidence="2" type="ORF">AW14_09580</name>
</gene>
<dbReference type="Pfam" id="PF16148">
    <property type="entry name" value="DUF4856"/>
    <property type="match status" value="1"/>
</dbReference>
<accession>A0A0C5VXJ9</accession>
<protein>
    <recommendedName>
        <fullName evidence="4">DUF4856 domain-containing protein</fullName>
    </recommendedName>
</protein>
<dbReference type="HOGENOM" id="CLU_055414_0_0_10"/>
<evidence type="ECO:0000256" key="1">
    <source>
        <dbReference type="SAM" id="SignalP"/>
    </source>
</evidence>
<dbReference type="STRING" id="1454006.AW14_09580"/>
<dbReference type="RefSeq" id="WP_044638560.1">
    <property type="nucleotide sequence ID" value="NZ_CP007202.1"/>
</dbReference>
<organism evidence="2 3">
    <name type="scientific">Siansivirga zeaxanthinifaciens CC-SAMT-1</name>
    <dbReference type="NCBI Taxonomy" id="1454006"/>
    <lineage>
        <taxon>Bacteria</taxon>
        <taxon>Pseudomonadati</taxon>
        <taxon>Bacteroidota</taxon>
        <taxon>Flavobacteriia</taxon>
        <taxon>Flavobacteriales</taxon>
        <taxon>Flavobacteriaceae</taxon>
        <taxon>Siansivirga</taxon>
    </lineage>
</organism>
<dbReference type="Proteomes" id="UP000032229">
    <property type="component" value="Chromosome"/>
</dbReference>
<dbReference type="AlphaFoldDB" id="A0A0C5VXJ9"/>
<keyword evidence="1" id="KW-0732">Signal</keyword>
<dbReference type="EMBL" id="CP007202">
    <property type="protein sequence ID" value="AJR03831.1"/>
    <property type="molecule type" value="Genomic_DNA"/>
</dbReference>
<dbReference type="InterPro" id="IPR032331">
    <property type="entry name" value="DUF4856"/>
</dbReference>
<name>A0A0C5VXJ9_9FLAO</name>
<evidence type="ECO:0000313" key="3">
    <source>
        <dbReference type="Proteomes" id="UP000032229"/>
    </source>
</evidence>
<dbReference type="PATRIC" id="fig|1454006.5.peg.1897"/>
<proteinExistence type="predicted"/>
<evidence type="ECO:0008006" key="4">
    <source>
        <dbReference type="Google" id="ProtNLM"/>
    </source>
</evidence>
<dbReference type="KEGG" id="sze:AW14_09580"/>
<dbReference type="OrthoDB" id="5498726at2"/>
<evidence type="ECO:0000313" key="2">
    <source>
        <dbReference type="EMBL" id="AJR03831.1"/>
    </source>
</evidence>
<dbReference type="PROSITE" id="PS51257">
    <property type="entry name" value="PROKAR_LIPOPROTEIN"/>
    <property type="match status" value="1"/>
</dbReference>